<dbReference type="SUPFAM" id="SSF52540">
    <property type="entry name" value="P-loop containing nucleoside triphosphate hydrolases"/>
    <property type="match status" value="1"/>
</dbReference>
<evidence type="ECO:0000256" key="9">
    <source>
        <dbReference type="ARBA" id="ARBA00023136"/>
    </source>
</evidence>
<dbReference type="InterPro" id="IPR003593">
    <property type="entry name" value="AAA+_ATPase"/>
</dbReference>
<evidence type="ECO:0000313" key="11">
    <source>
        <dbReference type="EMBL" id="SMH41969.1"/>
    </source>
</evidence>
<gene>
    <name evidence="11" type="ORF">SAMN06295885_1848</name>
</gene>
<keyword evidence="7" id="KW-0408">Iron</keyword>
<feature type="domain" description="ABC transporter" evidence="10">
    <location>
        <begin position="2"/>
        <end position="235"/>
    </location>
</feature>
<keyword evidence="12" id="KW-1185">Reference proteome</keyword>
<organism evidence="11 12">
    <name type="scientific">Rathayibacter oskolensis</name>
    <dbReference type="NCBI Taxonomy" id="1891671"/>
    <lineage>
        <taxon>Bacteria</taxon>
        <taxon>Bacillati</taxon>
        <taxon>Actinomycetota</taxon>
        <taxon>Actinomycetes</taxon>
        <taxon>Micrococcales</taxon>
        <taxon>Microbacteriaceae</taxon>
        <taxon>Rathayibacter</taxon>
    </lineage>
</organism>
<dbReference type="EMBL" id="FXBM01000002">
    <property type="protein sequence ID" value="SMH41969.1"/>
    <property type="molecule type" value="Genomic_DNA"/>
</dbReference>
<dbReference type="FunFam" id="3.40.50.300:FF:000134">
    <property type="entry name" value="Iron-enterobactin ABC transporter ATP-binding protein"/>
    <property type="match status" value="1"/>
</dbReference>
<dbReference type="SMART" id="SM00382">
    <property type="entry name" value="AAA"/>
    <property type="match status" value="1"/>
</dbReference>
<keyword evidence="9" id="KW-0472">Membrane</keyword>
<evidence type="ECO:0000256" key="7">
    <source>
        <dbReference type="ARBA" id="ARBA00023004"/>
    </source>
</evidence>
<keyword evidence="8" id="KW-0406">Ion transport</keyword>
<evidence type="ECO:0000256" key="1">
    <source>
        <dbReference type="ARBA" id="ARBA00004202"/>
    </source>
</evidence>
<dbReference type="CDD" id="cd03214">
    <property type="entry name" value="ABC_Iron-Siderophores_B12_Hemin"/>
    <property type="match status" value="1"/>
</dbReference>
<evidence type="ECO:0000256" key="8">
    <source>
        <dbReference type="ARBA" id="ARBA00023065"/>
    </source>
</evidence>
<dbReference type="InterPro" id="IPR003439">
    <property type="entry name" value="ABC_transporter-like_ATP-bd"/>
</dbReference>
<dbReference type="Gene3D" id="3.40.50.300">
    <property type="entry name" value="P-loop containing nucleotide triphosphate hydrolases"/>
    <property type="match status" value="1"/>
</dbReference>
<dbReference type="Proteomes" id="UP000193711">
    <property type="component" value="Unassembled WGS sequence"/>
</dbReference>
<accession>A0A1X7NUS2</accession>
<reference evidence="12" key="1">
    <citation type="submission" date="2017-04" db="EMBL/GenBank/DDBJ databases">
        <authorList>
            <person name="Varghese N."/>
            <person name="Submissions S."/>
        </authorList>
    </citation>
    <scope>NUCLEOTIDE SEQUENCE [LARGE SCALE GENOMIC DNA]</scope>
    <source>
        <strain evidence="12">VKM Ac-2121</strain>
    </source>
</reference>
<dbReference type="AlphaFoldDB" id="A0A1X7NUS2"/>
<evidence type="ECO:0000256" key="2">
    <source>
        <dbReference type="ARBA" id="ARBA00022448"/>
    </source>
</evidence>
<evidence type="ECO:0000313" key="12">
    <source>
        <dbReference type="Proteomes" id="UP000193711"/>
    </source>
</evidence>
<dbReference type="PANTHER" id="PTHR42771:SF3">
    <property type="entry name" value="PETROBACTIN IMPORT ATP-BINDING PROTEIN YCLP"/>
    <property type="match status" value="1"/>
</dbReference>
<evidence type="ECO:0000256" key="3">
    <source>
        <dbReference type="ARBA" id="ARBA00022475"/>
    </source>
</evidence>
<keyword evidence="5" id="KW-0547">Nucleotide-binding</keyword>
<evidence type="ECO:0000259" key="10">
    <source>
        <dbReference type="PROSITE" id="PS50893"/>
    </source>
</evidence>
<dbReference type="GO" id="GO:0006826">
    <property type="term" value="P:iron ion transport"/>
    <property type="evidence" value="ECO:0007669"/>
    <property type="project" value="UniProtKB-KW"/>
</dbReference>
<name>A0A1X7NUS2_9MICO</name>
<dbReference type="PANTHER" id="PTHR42771">
    <property type="entry name" value="IRON(3+)-HYDROXAMATE IMPORT ATP-BINDING PROTEIN FHUC"/>
    <property type="match status" value="1"/>
</dbReference>
<dbReference type="GO" id="GO:0016887">
    <property type="term" value="F:ATP hydrolysis activity"/>
    <property type="evidence" value="ECO:0007669"/>
    <property type="project" value="InterPro"/>
</dbReference>
<dbReference type="InterPro" id="IPR051535">
    <property type="entry name" value="Siderophore_ABC-ATPase"/>
</dbReference>
<keyword evidence="4" id="KW-0410">Iron transport</keyword>
<sequence length="250" mass="26803">MIQTTSLTKRHGSLVAVDGVDLAIGAGLTAIIGPNGSGKSTLLAAMGRLVRADEGVVTVDGLDVATTRSREIATRLAILRQDNHLAIRLSVEELVAYGRFPHGGRGTSPEDRALVDAAIAALDLSEVRGRFLDELSGGQRQRAFVAMALAQDTDHLLLDEPLNNLDPRHGVVLMKLLRRLVDERGTTVVVVLHDINVAAQFADEIVAIRDGRVVHHGSVAEVVTAPHLEALYDTPVAVERVAGRHVVLWL</sequence>
<keyword evidence="6 11" id="KW-0067">ATP-binding</keyword>
<dbReference type="GO" id="GO:0005524">
    <property type="term" value="F:ATP binding"/>
    <property type="evidence" value="ECO:0007669"/>
    <property type="project" value="UniProtKB-KW"/>
</dbReference>
<comment type="subcellular location">
    <subcellularLocation>
        <location evidence="1">Cell membrane</location>
        <topology evidence="1">Peripheral membrane protein</topology>
    </subcellularLocation>
</comment>
<evidence type="ECO:0000256" key="4">
    <source>
        <dbReference type="ARBA" id="ARBA00022496"/>
    </source>
</evidence>
<keyword evidence="3" id="KW-1003">Cell membrane</keyword>
<protein>
    <submittedName>
        <fullName evidence="11">Iron complex transport system ATP-binding protein</fullName>
    </submittedName>
</protein>
<dbReference type="STRING" id="1891671.SAMN06295885_1848"/>
<proteinExistence type="predicted"/>
<keyword evidence="2" id="KW-0813">Transport</keyword>
<dbReference type="RefSeq" id="WP_085476343.1">
    <property type="nucleotide sequence ID" value="NZ_FXBM01000002.1"/>
</dbReference>
<dbReference type="PROSITE" id="PS00211">
    <property type="entry name" value="ABC_TRANSPORTER_1"/>
    <property type="match status" value="1"/>
</dbReference>
<evidence type="ECO:0000256" key="6">
    <source>
        <dbReference type="ARBA" id="ARBA00022840"/>
    </source>
</evidence>
<dbReference type="OrthoDB" id="5296765at2"/>
<evidence type="ECO:0000256" key="5">
    <source>
        <dbReference type="ARBA" id="ARBA00022741"/>
    </source>
</evidence>
<dbReference type="GO" id="GO:0005886">
    <property type="term" value="C:plasma membrane"/>
    <property type="evidence" value="ECO:0007669"/>
    <property type="project" value="UniProtKB-SubCell"/>
</dbReference>
<dbReference type="InterPro" id="IPR027417">
    <property type="entry name" value="P-loop_NTPase"/>
</dbReference>
<dbReference type="Pfam" id="PF00005">
    <property type="entry name" value="ABC_tran"/>
    <property type="match status" value="1"/>
</dbReference>
<dbReference type="PROSITE" id="PS50893">
    <property type="entry name" value="ABC_TRANSPORTER_2"/>
    <property type="match status" value="1"/>
</dbReference>
<dbReference type="InterPro" id="IPR017871">
    <property type="entry name" value="ABC_transporter-like_CS"/>
</dbReference>